<accession>A0A820RRZ3</accession>
<gene>
    <name evidence="1" type="ORF">OXD698_LOCUS53903</name>
</gene>
<name>A0A820RRZ3_9BILA</name>
<comment type="caution">
    <text evidence="1">The sequence shown here is derived from an EMBL/GenBank/DDBJ whole genome shotgun (WGS) entry which is preliminary data.</text>
</comment>
<dbReference type="Proteomes" id="UP000663844">
    <property type="component" value="Unassembled WGS sequence"/>
</dbReference>
<evidence type="ECO:0000313" key="1">
    <source>
        <dbReference type="EMBL" id="CAF4442466.1"/>
    </source>
</evidence>
<protein>
    <submittedName>
        <fullName evidence="1">Uncharacterized protein</fullName>
    </submittedName>
</protein>
<feature type="non-terminal residue" evidence="1">
    <location>
        <position position="146"/>
    </location>
</feature>
<sequence length="146" mass="17223">IQSSQIILPRLLFRFIQHLRSHATPISNYNTYTTIEEFISLTPLFDLFDDLCNSGSSIRSIFTNCLLSIELYDLSNDYEIYFEQLNETSCLSIPLSLYTDNLSIYFPIKKATCLLDELLFWLIKYHIPERLLKFFLMLLTDLNFKI</sequence>
<feature type="non-terminal residue" evidence="1">
    <location>
        <position position="1"/>
    </location>
</feature>
<proteinExistence type="predicted"/>
<dbReference type="EMBL" id="CAJOAZ010031773">
    <property type="protein sequence ID" value="CAF4442466.1"/>
    <property type="molecule type" value="Genomic_DNA"/>
</dbReference>
<evidence type="ECO:0000313" key="2">
    <source>
        <dbReference type="Proteomes" id="UP000663844"/>
    </source>
</evidence>
<reference evidence="1" key="1">
    <citation type="submission" date="2021-02" db="EMBL/GenBank/DDBJ databases">
        <authorList>
            <person name="Nowell W R."/>
        </authorList>
    </citation>
    <scope>NUCLEOTIDE SEQUENCE</scope>
</reference>
<organism evidence="1 2">
    <name type="scientific">Adineta steineri</name>
    <dbReference type="NCBI Taxonomy" id="433720"/>
    <lineage>
        <taxon>Eukaryota</taxon>
        <taxon>Metazoa</taxon>
        <taxon>Spiralia</taxon>
        <taxon>Gnathifera</taxon>
        <taxon>Rotifera</taxon>
        <taxon>Eurotatoria</taxon>
        <taxon>Bdelloidea</taxon>
        <taxon>Adinetida</taxon>
        <taxon>Adinetidae</taxon>
        <taxon>Adineta</taxon>
    </lineage>
</organism>
<dbReference type="AlphaFoldDB" id="A0A820RRZ3"/>